<keyword evidence="4 6" id="KW-0520">NAD</keyword>
<sequence>MNTESPAYGCVALIGKYQSAEVAESLRTLAHWLRDAGREVLIEQASAEVMPDDRFESADFDALGRRAQLAVVVGGDGSLISAARKLAPFGVPLVGINQGRLGFLTDVARSSMLESLESLLRGDFRAERRVLMQAQVLREGRAVFSAFALNDVVISKGDLGRMIEFEVRVDGEFVYSQRSDGLIVATPTGSTAYSLSANGPIVHPSLGGMLIVPLCPHALSSRPIVLGDSAVLNVRLFSRHDARAHFDGQEHVNLQGDDVLRIERSPHQVTLLHPPGYSYFAMLREKLRWSEAPKEV</sequence>
<evidence type="ECO:0000256" key="6">
    <source>
        <dbReference type="HAMAP-Rule" id="MF_00361"/>
    </source>
</evidence>
<keyword evidence="6" id="KW-0547">Nucleotide-binding</keyword>
<comment type="caution">
    <text evidence="6">Lacks conserved residue(s) required for the propagation of feature annotation.</text>
</comment>
<dbReference type="GO" id="GO:0003951">
    <property type="term" value="F:NAD+ kinase activity"/>
    <property type="evidence" value="ECO:0007669"/>
    <property type="project" value="UniProtKB-UniRule"/>
</dbReference>
<comment type="catalytic activity">
    <reaction evidence="5 6">
        <text>NAD(+) + ATP = ADP + NADP(+) + H(+)</text>
        <dbReference type="Rhea" id="RHEA:18629"/>
        <dbReference type="ChEBI" id="CHEBI:15378"/>
        <dbReference type="ChEBI" id="CHEBI:30616"/>
        <dbReference type="ChEBI" id="CHEBI:57540"/>
        <dbReference type="ChEBI" id="CHEBI:58349"/>
        <dbReference type="ChEBI" id="CHEBI:456216"/>
        <dbReference type="EC" id="2.7.1.23"/>
    </reaction>
</comment>
<dbReference type="EMBL" id="AFHG01000029">
    <property type="protein sequence ID" value="EGK73195.1"/>
    <property type="molecule type" value="Genomic_DNA"/>
</dbReference>
<evidence type="ECO:0000256" key="2">
    <source>
        <dbReference type="ARBA" id="ARBA00022777"/>
    </source>
</evidence>
<feature type="binding site" evidence="6">
    <location>
        <begin position="150"/>
        <end position="151"/>
    </location>
    <ligand>
        <name>NAD(+)</name>
        <dbReference type="ChEBI" id="CHEBI:57540"/>
    </ligand>
</feature>
<dbReference type="NCBIfam" id="NF002306">
    <property type="entry name" value="PRK01231.1"/>
    <property type="match status" value="1"/>
</dbReference>
<feature type="binding site" evidence="6">
    <location>
        <position position="178"/>
    </location>
    <ligand>
        <name>NAD(+)</name>
        <dbReference type="ChEBI" id="CHEBI:57540"/>
    </ligand>
</feature>
<dbReference type="GO" id="GO:0051287">
    <property type="term" value="F:NAD binding"/>
    <property type="evidence" value="ECO:0007669"/>
    <property type="project" value="UniProtKB-ARBA"/>
</dbReference>
<dbReference type="GO" id="GO:0046872">
    <property type="term" value="F:metal ion binding"/>
    <property type="evidence" value="ECO:0007669"/>
    <property type="project" value="UniProtKB-UniRule"/>
</dbReference>
<feature type="active site" description="Proton acceptor" evidence="6">
    <location>
        <position position="76"/>
    </location>
</feature>
<feature type="binding site" evidence="6">
    <location>
        <position position="249"/>
    </location>
    <ligand>
        <name>NAD(+)</name>
        <dbReference type="ChEBI" id="CHEBI:57540"/>
    </ligand>
</feature>
<dbReference type="GO" id="GO:0006741">
    <property type="term" value="P:NADP+ biosynthetic process"/>
    <property type="evidence" value="ECO:0007669"/>
    <property type="project" value="UniProtKB-UniRule"/>
</dbReference>
<dbReference type="Pfam" id="PF20143">
    <property type="entry name" value="NAD_kinase_C"/>
    <property type="match status" value="1"/>
</dbReference>
<feature type="binding site" evidence="6">
    <location>
        <position position="161"/>
    </location>
    <ligand>
        <name>NAD(+)</name>
        <dbReference type="ChEBI" id="CHEBI:57540"/>
    </ligand>
</feature>
<dbReference type="PANTHER" id="PTHR20275">
    <property type="entry name" value="NAD KINASE"/>
    <property type="match status" value="1"/>
</dbReference>
<dbReference type="AlphaFoldDB" id="F5R817"/>
<evidence type="ECO:0000256" key="5">
    <source>
        <dbReference type="ARBA" id="ARBA00047925"/>
    </source>
</evidence>
<dbReference type="InterPro" id="IPR016064">
    <property type="entry name" value="NAD/diacylglycerol_kinase_sf"/>
</dbReference>
<dbReference type="InterPro" id="IPR017438">
    <property type="entry name" value="ATP-NAD_kinase_N"/>
</dbReference>
<dbReference type="Gene3D" id="3.40.50.10330">
    <property type="entry name" value="Probable inorganic polyphosphate/atp-NAD kinase, domain 1"/>
    <property type="match status" value="1"/>
</dbReference>
<gene>
    <name evidence="6" type="primary">nadK</name>
    <name evidence="7" type="ORF">METUNv1_00368</name>
</gene>
<dbReference type="HAMAP" id="MF_00361">
    <property type="entry name" value="NAD_kinase"/>
    <property type="match status" value="1"/>
</dbReference>
<dbReference type="Pfam" id="PF01513">
    <property type="entry name" value="NAD_kinase"/>
    <property type="match status" value="1"/>
</dbReference>
<proteinExistence type="inferred from homology"/>
<keyword evidence="8" id="KW-1185">Reference proteome</keyword>
<comment type="caution">
    <text evidence="7">The sequence shown here is derived from an EMBL/GenBank/DDBJ whole genome shotgun (WGS) entry which is preliminary data.</text>
</comment>
<protein>
    <recommendedName>
        <fullName evidence="6">NAD kinase</fullName>
        <ecNumber evidence="6">2.7.1.23</ecNumber>
    </recommendedName>
    <alternativeName>
        <fullName evidence="6">ATP-dependent NAD kinase</fullName>
    </alternativeName>
</protein>
<keyword evidence="3 6" id="KW-0521">NADP</keyword>
<accession>F5R817</accession>
<evidence type="ECO:0000256" key="1">
    <source>
        <dbReference type="ARBA" id="ARBA00022679"/>
    </source>
</evidence>
<feature type="binding site" evidence="6">
    <location>
        <begin position="76"/>
        <end position="77"/>
    </location>
    <ligand>
        <name>NAD(+)</name>
        <dbReference type="ChEBI" id="CHEBI:57540"/>
    </ligand>
</feature>
<dbReference type="STRING" id="1000565.METUNv1_00368"/>
<evidence type="ECO:0000256" key="3">
    <source>
        <dbReference type="ARBA" id="ARBA00022857"/>
    </source>
</evidence>
<dbReference type="InterPro" id="IPR017437">
    <property type="entry name" value="ATP-NAD_kinase_PpnK-typ_C"/>
</dbReference>
<dbReference type="NCBIfam" id="NF002561">
    <property type="entry name" value="PRK02155.1"/>
    <property type="match status" value="1"/>
</dbReference>
<dbReference type="PANTHER" id="PTHR20275:SF0">
    <property type="entry name" value="NAD KINASE"/>
    <property type="match status" value="1"/>
</dbReference>
<dbReference type="RefSeq" id="WP_008058257.1">
    <property type="nucleotide sequence ID" value="NZ_AFHG01000029.1"/>
</dbReference>
<evidence type="ECO:0000313" key="8">
    <source>
        <dbReference type="Proteomes" id="UP000005019"/>
    </source>
</evidence>
<feature type="binding site" evidence="6">
    <location>
        <position position="180"/>
    </location>
    <ligand>
        <name>NAD(+)</name>
        <dbReference type="ChEBI" id="CHEBI:57540"/>
    </ligand>
</feature>
<comment type="similarity">
    <text evidence="6">Belongs to the NAD kinase family.</text>
</comment>
<keyword evidence="6" id="KW-0963">Cytoplasm</keyword>
<dbReference type="InterPro" id="IPR002504">
    <property type="entry name" value="NADK"/>
</dbReference>
<dbReference type="OrthoDB" id="9774737at2"/>
<dbReference type="SUPFAM" id="SSF111331">
    <property type="entry name" value="NAD kinase/diacylglycerol kinase-like"/>
    <property type="match status" value="1"/>
</dbReference>
<evidence type="ECO:0000313" key="7">
    <source>
        <dbReference type="EMBL" id="EGK73195.1"/>
    </source>
</evidence>
<evidence type="ECO:0000256" key="4">
    <source>
        <dbReference type="ARBA" id="ARBA00023027"/>
    </source>
</evidence>
<dbReference type="Proteomes" id="UP000005019">
    <property type="component" value="Unassembled WGS sequence"/>
</dbReference>
<keyword evidence="2 6" id="KW-0418">Kinase</keyword>
<dbReference type="Gene3D" id="2.60.200.30">
    <property type="entry name" value="Probable inorganic polyphosphate/atp-NAD kinase, domain 2"/>
    <property type="match status" value="1"/>
</dbReference>
<dbReference type="EC" id="2.7.1.23" evidence="6"/>
<comment type="function">
    <text evidence="6">Involved in the regulation of the intracellular balance of NAD and NADP, and is a key enzyme in the biosynthesis of NADP. Catalyzes specifically the phosphorylation on 2'-hydroxyl of the adenosine moiety of NAD to yield NADP.</text>
</comment>
<name>F5R817_METUF</name>
<comment type="subcellular location">
    <subcellularLocation>
        <location evidence="6">Cytoplasm</location>
    </subcellularLocation>
</comment>
<keyword evidence="6" id="KW-0067">ATP-binding</keyword>
<dbReference type="GO" id="GO:0005737">
    <property type="term" value="C:cytoplasm"/>
    <property type="evidence" value="ECO:0007669"/>
    <property type="project" value="UniProtKB-SubCell"/>
</dbReference>
<organism evidence="7 8">
    <name type="scientific">Methyloversatilis universalis (strain ATCC BAA-1314 / DSM 25237 / JCM 13912 / CCUG 52030 / FAM5)</name>
    <dbReference type="NCBI Taxonomy" id="1000565"/>
    <lineage>
        <taxon>Bacteria</taxon>
        <taxon>Pseudomonadati</taxon>
        <taxon>Pseudomonadota</taxon>
        <taxon>Betaproteobacteria</taxon>
        <taxon>Nitrosomonadales</taxon>
        <taxon>Sterolibacteriaceae</taxon>
        <taxon>Methyloversatilis</taxon>
    </lineage>
</organism>
<feature type="binding site" evidence="6">
    <location>
        <begin position="191"/>
        <end position="196"/>
    </location>
    <ligand>
        <name>NAD(+)</name>
        <dbReference type="ChEBI" id="CHEBI:57540"/>
    </ligand>
</feature>
<comment type="cofactor">
    <cofactor evidence="6">
        <name>a divalent metal cation</name>
        <dbReference type="ChEBI" id="CHEBI:60240"/>
    </cofactor>
</comment>
<reference evidence="7 8" key="1">
    <citation type="journal article" date="2011" name="J. Bacteriol.">
        <title>Genome sequence of Methyloversatilis universalis FAM5T, a methylotrophic representative of the order Rhodocyclales.</title>
        <authorList>
            <person name="Kittichotirat W."/>
            <person name="Good N.M."/>
            <person name="Hall R."/>
            <person name="Bringel F."/>
            <person name="Lajus A."/>
            <person name="Medigue C."/>
            <person name="Smalley N.E."/>
            <person name="Beck D."/>
            <person name="Bumgarner R."/>
            <person name="Vuilleumier S."/>
            <person name="Kalyuzhnaya M.G."/>
        </authorList>
    </citation>
    <scope>NUCLEOTIDE SEQUENCE [LARGE SCALE GENOMIC DNA]</scope>
    <source>
        <strain evidence="8">ATCC BAA-1314 / JCM 13912 / FAM5</strain>
    </source>
</reference>
<dbReference type="GO" id="GO:0019674">
    <property type="term" value="P:NAD+ metabolic process"/>
    <property type="evidence" value="ECO:0007669"/>
    <property type="project" value="InterPro"/>
</dbReference>
<keyword evidence="1 6" id="KW-0808">Transferase</keyword>
<dbReference type="GO" id="GO:0005524">
    <property type="term" value="F:ATP binding"/>
    <property type="evidence" value="ECO:0007669"/>
    <property type="project" value="UniProtKB-KW"/>
</dbReference>
<dbReference type="eggNOG" id="COG0061">
    <property type="taxonomic scope" value="Bacteria"/>
</dbReference>